<dbReference type="Gene3D" id="3.40.50.1820">
    <property type="entry name" value="alpha/beta hydrolase"/>
    <property type="match status" value="1"/>
</dbReference>
<dbReference type="GO" id="GO:0004553">
    <property type="term" value="F:hydrolase activity, hydrolyzing O-glycosyl compounds"/>
    <property type="evidence" value="ECO:0007669"/>
    <property type="project" value="InterPro"/>
</dbReference>
<feature type="signal peptide" evidence="1">
    <location>
        <begin position="1"/>
        <end position="23"/>
    </location>
</feature>
<dbReference type="Pfam" id="PF02922">
    <property type="entry name" value="CBM_48"/>
    <property type="match status" value="1"/>
</dbReference>
<gene>
    <name evidence="3" type="ORF">IAB76_00665</name>
</gene>
<feature type="chain" id="PRO_5039502099" evidence="1">
    <location>
        <begin position="24"/>
        <end position="384"/>
    </location>
</feature>
<dbReference type="PANTHER" id="PTHR48098:SF1">
    <property type="entry name" value="DIACYLGLYCEROL ACYLTRANSFERASE_MYCOLYLTRANSFERASE AG85A"/>
    <property type="match status" value="1"/>
</dbReference>
<dbReference type="Gene3D" id="2.60.40.10">
    <property type="entry name" value="Immunoglobulins"/>
    <property type="match status" value="1"/>
</dbReference>
<dbReference type="SUPFAM" id="SSF53474">
    <property type="entry name" value="alpha/beta-Hydrolases"/>
    <property type="match status" value="1"/>
</dbReference>
<feature type="domain" description="Glycoside hydrolase family 13 N-terminal" evidence="2">
    <location>
        <begin position="40"/>
        <end position="99"/>
    </location>
</feature>
<dbReference type="SUPFAM" id="SSF81296">
    <property type="entry name" value="E set domains"/>
    <property type="match status" value="1"/>
</dbReference>
<evidence type="ECO:0000256" key="1">
    <source>
        <dbReference type="SAM" id="SignalP"/>
    </source>
</evidence>
<dbReference type="CDD" id="cd11294">
    <property type="entry name" value="E_set_Esterase_like_N"/>
    <property type="match status" value="1"/>
</dbReference>
<evidence type="ECO:0000313" key="4">
    <source>
        <dbReference type="Proteomes" id="UP000823769"/>
    </source>
</evidence>
<dbReference type="InterPro" id="IPR000801">
    <property type="entry name" value="Esterase-like"/>
</dbReference>
<dbReference type="InterPro" id="IPR013783">
    <property type="entry name" value="Ig-like_fold"/>
</dbReference>
<dbReference type="InterPro" id="IPR050583">
    <property type="entry name" value="Mycobacterial_A85_antigen"/>
</dbReference>
<comment type="caution">
    <text evidence="3">The sequence shown here is derived from an EMBL/GenBank/DDBJ whole genome shotgun (WGS) entry which is preliminary data.</text>
</comment>
<reference evidence="3" key="1">
    <citation type="submission" date="2020-10" db="EMBL/GenBank/DDBJ databases">
        <authorList>
            <person name="Gilroy R."/>
        </authorList>
    </citation>
    <scope>NUCLEOTIDE SEQUENCE</scope>
    <source>
        <strain evidence="3">B3-1481</strain>
    </source>
</reference>
<protein>
    <submittedName>
        <fullName evidence="3">Glycosyl hydrolase</fullName>
    </submittedName>
</protein>
<keyword evidence="3" id="KW-0378">Hydrolase</keyword>
<accession>A0A9D9NN52</accession>
<name>A0A9D9NN52_9BACT</name>
<keyword evidence="1" id="KW-0732">Signal</keyword>
<dbReference type="Pfam" id="PF00756">
    <property type="entry name" value="Esterase"/>
    <property type="match status" value="1"/>
</dbReference>
<dbReference type="PANTHER" id="PTHR48098">
    <property type="entry name" value="ENTEROCHELIN ESTERASE-RELATED"/>
    <property type="match status" value="1"/>
</dbReference>
<proteinExistence type="predicted"/>
<reference evidence="3" key="2">
    <citation type="journal article" date="2021" name="PeerJ">
        <title>Extensive microbial diversity within the chicken gut microbiome revealed by metagenomics and culture.</title>
        <authorList>
            <person name="Gilroy R."/>
            <person name="Ravi A."/>
            <person name="Getino M."/>
            <person name="Pursley I."/>
            <person name="Horton D.L."/>
            <person name="Alikhan N.F."/>
            <person name="Baker D."/>
            <person name="Gharbi K."/>
            <person name="Hall N."/>
            <person name="Watson M."/>
            <person name="Adriaenssens E.M."/>
            <person name="Foster-Nyarko E."/>
            <person name="Jarju S."/>
            <person name="Secka A."/>
            <person name="Antonio M."/>
            <person name="Oren A."/>
            <person name="Chaudhuri R.R."/>
            <person name="La Ragione R."/>
            <person name="Hildebrand F."/>
            <person name="Pallen M.J."/>
        </authorList>
    </citation>
    <scope>NUCLEOTIDE SEQUENCE</scope>
    <source>
        <strain evidence="3">B3-1481</strain>
    </source>
</reference>
<dbReference type="GO" id="GO:0005975">
    <property type="term" value="P:carbohydrate metabolic process"/>
    <property type="evidence" value="ECO:0007669"/>
    <property type="project" value="InterPro"/>
</dbReference>
<dbReference type="EMBL" id="JADILW010000009">
    <property type="protein sequence ID" value="MBO8479612.1"/>
    <property type="molecule type" value="Genomic_DNA"/>
</dbReference>
<dbReference type="AlphaFoldDB" id="A0A9D9NN52"/>
<dbReference type="GO" id="GO:0016747">
    <property type="term" value="F:acyltransferase activity, transferring groups other than amino-acyl groups"/>
    <property type="evidence" value="ECO:0007669"/>
    <property type="project" value="TreeGrafter"/>
</dbReference>
<sequence>MKKFTVGVILSLLALASAMDAGAQERAAWPAAPVVSPEKNGDQITFRIKAPNAERVTFNGSWMSFMENPEMTRNADGVWEYTVSGLEPDLYQYTFNVDGVTMADPNCLNHVRDGASYRTWIAVKGEDEPAPYEFESSTRHGKLEKVWYDASVYGKQRRLSVYLPYGYEESDGKYPVFYLQHGGGGDEEAWPTLGRICELMDYMIERGLCKPMVVVMPNCNPVVAASHEVTLPDRNPENMADPDFAEGISHVKSMYTDIIPFVESHYKVLTGKENRAIAGLSMGGIYTLNLTQMRPDLFDYIGVLSMGTTPEKKAVDQLTPVKDAGYKLYYVCCGESDIAWSNAERLLAGLNELDMDYVYYGDVPGHQWETWRKCVLDLAPRLFM</sequence>
<organism evidence="3 4">
    <name type="scientific">Candidatus Cryptobacteroides avistercoris</name>
    <dbReference type="NCBI Taxonomy" id="2840758"/>
    <lineage>
        <taxon>Bacteria</taxon>
        <taxon>Pseudomonadati</taxon>
        <taxon>Bacteroidota</taxon>
        <taxon>Bacteroidia</taxon>
        <taxon>Bacteroidales</taxon>
        <taxon>Candidatus Cryptobacteroides</taxon>
    </lineage>
</organism>
<evidence type="ECO:0000259" key="2">
    <source>
        <dbReference type="Pfam" id="PF02922"/>
    </source>
</evidence>
<dbReference type="Proteomes" id="UP000823769">
    <property type="component" value="Unassembled WGS sequence"/>
</dbReference>
<dbReference type="InterPro" id="IPR004193">
    <property type="entry name" value="Glyco_hydro_13_N"/>
</dbReference>
<dbReference type="InterPro" id="IPR014756">
    <property type="entry name" value="Ig_E-set"/>
</dbReference>
<dbReference type="InterPro" id="IPR029058">
    <property type="entry name" value="AB_hydrolase_fold"/>
</dbReference>
<evidence type="ECO:0000313" key="3">
    <source>
        <dbReference type="EMBL" id="MBO8479612.1"/>
    </source>
</evidence>